<dbReference type="GO" id="GO:0016567">
    <property type="term" value="P:protein ubiquitination"/>
    <property type="evidence" value="ECO:0007669"/>
    <property type="project" value="InterPro"/>
</dbReference>
<feature type="region of interest" description="Disordered" evidence="10">
    <location>
        <begin position="93"/>
        <end position="122"/>
    </location>
</feature>
<dbReference type="EMBL" id="KN847046">
    <property type="protein sequence ID" value="KIW22970.1"/>
    <property type="molecule type" value="Genomic_DNA"/>
</dbReference>
<dbReference type="SMART" id="SM00647">
    <property type="entry name" value="IBR"/>
    <property type="match status" value="2"/>
</dbReference>
<evidence type="ECO:0000313" key="14">
    <source>
        <dbReference type="Proteomes" id="UP000054466"/>
    </source>
</evidence>
<feature type="compositionally biased region" description="Basic and acidic residues" evidence="10">
    <location>
        <begin position="137"/>
        <end position="150"/>
    </location>
</feature>
<evidence type="ECO:0000313" key="13">
    <source>
        <dbReference type="EMBL" id="KIW22970.1"/>
    </source>
</evidence>
<dbReference type="InterPro" id="IPR017907">
    <property type="entry name" value="Znf_RING_CS"/>
</dbReference>
<evidence type="ECO:0000259" key="12">
    <source>
        <dbReference type="PROSITE" id="PS51873"/>
    </source>
</evidence>
<dbReference type="RefSeq" id="XP_016243186.1">
    <property type="nucleotide sequence ID" value="XM_016398624.1"/>
</dbReference>
<dbReference type="PROSITE" id="PS51873">
    <property type="entry name" value="TRIAD"/>
    <property type="match status" value="1"/>
</dbReference>
<accession>A0A0D2BXC5</accession>
<dbReference type="GO" id="GO:0008270">
    <property type="term" value="F:zinc ion binding"/>
    <property type="evidence" value="ECO:0007669"/>
    <property type="project" value="UniProtKB-KW"/>
</dbReference>
<dbReference type="HOGENOM" id="CLU_434111_0_0_1"/>
<evidence type="ECO:0000256" key="8">
    <source>
        <dbReference type="ARBA" id="ARBA00022833"/>
    </source>
</evidence>
<dbReference type="InterPro" id="IPR018957">
    <property type="entry name" value="Znf_C3HC4_RING-type"/>
</dbReference>
<keyword evidence="14" id="KW-1185">Reference proteome</keyword>
<dbReference type="PROSITE" id="PS50089">
    <property type="entry name" value="ZF_RING_2"/>
    <property type="match status" value="1"/>
</dbReference>
<feature type="compositionally biased region" description="Polar residues" evidence="10">
    <location>
        <begin position="93"/>
        <end position="106"/>
    </location>
</feature>
<feature type="compositionally biased region" description="Polar residues" evidence="10">
    <location>
        <begin position="446"/>
        <end position="459"/>
    </location>
</feature>
<dbReference type="InterPro" id="IPR044066">
    <property type="entry name" value="TRIAD_supradom"/>
</dbReference>
<dbReference type="GO" id="GO:0061630">
    <property type="term" value="F:ubiquitin protein ligase activity"/>
    <property type="evidence" value="ECO:0007669"/>
    <property type="project" value="UniProtKB-EC"/>
</dbReference>
<dbReference type="InterPro" id="IPR002867">
    <property type="entry name" value="IBR_dom"/>
</dbReference>
<evidence type="ECO:0000256" key="3">
    <source>
        <dbReference type="ARBA" id="ARBA00022679"/>
    </source>
</evidence>
<dbReference type="PROSITE" id="PS00518">
    <property type="entry name" value="ZF_RING_1"/>
    <property type="match status" value="1"/>
</dbReference>
<evidence type="ECO:0000259" key="11">
    <source>
        <dbReference type="PROSITE" id="PS50089"/>
    </source>
</evidence>
<evidence type="ECO:0000256" key="4">
    <source>
        <dbReference type="ARBA" id="ARBA00022723"/>
    </source>
</evidence>
<dbReference type="CDD" id="cd16449">
    <property type="entry name" value="RING-HC"/>
    <property type="match status" value="1"/>
</dbReference>
<evidence type="ECO:0000256" key="1">
    <source>
        <dbReference type="ARBA" id="ARBA00001798"/>
    </source>
</evidence>
<evidence type="ECO:0000256" key="9">
    <source>
        <dbReference type="PROSITE-ProRule" id="PRU00175"/>
    </source>
</evidence>
<dbReference type="PANTHER" id="PTHR11685">
    <property type="entry name" value="RBR FAMILY RING FINGER AND IBR DOMAIN-CONTAINING"/>
    <property type="match status" value="1"/>
</dbReference>
<dbReference type="SUPFAM" id="SSF57850">
    <property type="entry name" value="RING/U-box"/>
    <property type="match status" value="2"/>
</dbReference>
<dbReference type="Gene3D" id="1.20.120.1750">
    <property type="match status" value="1"/>
</dbReference>
<dbReference type="InterPro" id="IPR013083">
    <property type="entry name" value="Znf_RING/FYVE/PHD"/>
</dbReference>
<dbReference type="CDD" id="cd22584">
    <property type="entry name" value="Rcat_RBR_unk"/>
    <property type="match status" value="1"/>
</dbReference>
<proteinExistence type="predicted"/>
<keyword evidence="8" id="KW-0862">Zinc</keyword>
<feature type="region of interest" description="Disordered" evidence="10">
    <location>
        <begin position="606"/>
        <end position="635"/>
    </location>
</feature>
<dbReference type="STRING" id="569365.A0A0D2BXC5"/>
<dbReference type="InterPro" id="IPR031127">
    <property type="entry name" value="E3_UB_ligase_RBR"/>
</dbReference>
<feature type="domain" description="RING-type" evidence="11">
    <location>
        <begin position="183"/>
        <end position="225"/>
    </location>
</feature>
<keyword evidence="6 9" id="KW-0863">Zinc-finger</keyword>
<keyword evidence="4" id="KW-0479">Metal-binding</keyword>
<evidence type="ECO:0000256" key="6">
    <source>
        <dbReference type="ARBA" id="ARBA00022771"/>
    </source>
</evidence>
<dbReference type="Pfam" id="PF01485">
    <property type="entry name" value="IBR"/>
    <property type="match status" value="2"/>
</dbReference>
<evidence type="ECO:0000256" key="7">
    <source>
        <dbReference type="ARBA" id="ARBA00022786"/>
    </source>
</evidence>
<dbReference type="Gene3D" id="3.30.40.10">
    <property type="entry name" value="Zinc/RING finger domain, C3HC4 (zinc finger)"/>
    <property type="match status" value="1"/>
</dbReference>
<keyword evidence="7" id="KW-0833">Ubl conjugation pathway</keyword>
<reference evidence="13 14" key="1">
    <citation type="submission" date="2015-01" db="EMBL/GenBank/DDBJ databases">
        <title>The Genome Sequence of Cladophialophora immunda CBS83496.</title>
        <authorList>
            <consortium name="The Broad Institute Genomics Platform"/>
            <person name="Cuomo C."/>
            <person name="de Hoog S."/>
            <person name="Gorbushina A."/>
            <person name="Stielow B."/>
            <person name="Teixiera M."/>
            <person name="Abouelleil A."/>
            <person name="Chapman S.B."/>
            <person name="Priest M."/>
            <person name="Young S.K."/>
            <person name="Wortman J."/>
            <person name="Nusbaum C."/>
            <person name="Birren B."/>
        </authorList>
    </citation>
    <scope>NUCLEOTIDE SEQUENCE [LARGE SCALE GENOMIC DNA]</scope>
    <source>
        <strain evidence="13 14">CBS 83496</strain>
    </source>
</reference>
<feature type="domain" description="RING-type" evidence="12">
    <location>
        <begin position="179"/>
        <end position="380"/>
    </location>
</feature>
<dbReference type="VEuPathDB" id="FungiDB:PV07_11210"/>
<feature type="region of interest" description="Disordered" evidence="10">
    <location>
        <begin position="446"/>
        <end position="528"/>
    </location>
</feature>
<sequence length="635" mass="69882">MFDSPLLPTIPHASQIMANNGRIQKTEHHTGHSSGQSGTGAVSGNHVSAIPKVILRRTRRAIGLTEHLSAFLAFWRGDSDTLTLFDVEVLEQTTDSSPKMTSQPRQENPVDLDPRPTTNNLQDSRVAVGDAALLKGSPDRNPEHHQETVKKRAIHAHSPQARRRCKLRRTQFSEPGEGEVVVCRACFDRVKVPIFLDCGHCYCRTCLNQLVSAGTANRISWPPKCCYAQLPMDIGSIQQHLDEAVWSRYLSVHEEYSAPNPVYCSNKFCSRYIPSSQTGNKEKFLLCSNCGAETCVECKQGRADHVGAEGDPCKSLEDLMDVRDRTLARSKQWKQCPSCKNLVERIDGCDQIHCSCGGRFCYKCGANTSYPAQCGCVPNVHEIEEVIARRRSSRRLLRSVDSAGPEATSSSNPLAGEKVPLCKLNSEVPRPARHRARVASKAISGISTSDPYMNTSGPRETTRPQPPIYSPSAGIRPSDNEGNNTEARNEPITPPESIYGDSMSILGRSGTESISNPAERNAPRSAAPPMSFSFEQPPWLSASGQNMIPRMHPGSSMPLSFVPFEQPPWLSGPGQNTFPGMHPGTMMPNLIFTSLPEASQTWFTPTLRHSNPSPLPGYESATSRQIYGDLSRRHE</sequence>
<name>A0A0D2BXC5_9EURO</name>
<keyword evidence="5" id="KW-0677">Repeat</keyword>
<dbReference type="Proteomes" id="UP000054466">
    <property type="component" value="Unassembled WGS sequence"/>
</dbReference>
<evidence type="ECO:0000256" key="2">
    <source>
        <dbReference type="ARBA" id="ARBA00012251"/>
    </source>
</evidence>
<protein>
    <recommendedName>
        <fullName evidence="2">RBR-type E3 ubiquitin transferase</fullName>
        <ecNumber evidence="2">2.3.2.31</ecNumber>
    </recommendedName>
</protein>
<organism evidence="13 14">
    <name type="scientific">Cladophialophora immunda</name>
    <dbReference type="NCBI Taxonomy" id="569365"/>
    <lineage>
        <taxon>Eukaryota</taxon>
        <taxon>Fungi</taxon>
        <taxon>Dikarya</taxon>
        <taxon>Ascomycota</taxon>
        <taxon>Pezizomycotina</taxon>
        <taxon>Eurotiomycetes</taxon>
        <taxon>Chaetothyriomycetidae</taxon>
        <taxon>Chaetothyriales</taxon>
        <taxon>Herpotrichiellaceae</taxon>
        <taxon>Cladophialophora</taxon>
    </lineage>
</organism>
<evidence type="ECO:0000256" key="10">
    <source>
        <dbReference type="SAM" id="MobiDB-lite"/>
    </source>
</evidence>
<gene>
    <name evidence="13" type="ORF">PV07_11210</name>
</gene>
<dbReference type="InterPro" id="IPR001841">
    <property type="entry name" value="Znf_RING"/>
</dbReference>
<dbReference type="CDD" id="cd20335">
    <property type="entry name" value="BRcat_RBR"/>
    <property type="match status" value="1"/>
</dbReference>
<feature type="region of interest" description="Disordered" evidence="10">
    <location>
        <begin position="397"/>
        <end position="417"/>
    </location>
</feature>
<dbReference type="Pfam" id="PF00097">
    <property type="entry name" value="zf-C3HC4"/>
    <property type="match status" value="1"/>
</dbReference>
<dbReference type="AlphaFoldDB" id="A0A0D2BXC5"/>
<dbReference type="GeneID" id="27350404"/>
<evidence type="ECO:0000256" key="5">
    <source>
        <dbReference type="ARBA" id="ARBA00022737"/>
    </source>
</evidence>
<feature type="region of interest" description="Disordered" evidence="10">
    <location>
        <begin position="134"/>
        <end position="155"/>
    </location>
</feature>
<keyword evidence="3" id="KW-0808">Transferase</keyword>
<comment type="catalytic activity">
    <reaction evidence="1">
        <text>[E2 ubiquitin-conjugating enzyme]-S-ubiquitinyl-L-cysteine + [acceptor protein]-L-lysine = [E2 ubiquitin-conjugating enzyme]-L-cysteine + [acceptor protein]-N(6)-ubiquitinyl-L-lysine.</text>
        <dbReference type="EC" id="2.3.2.31"/>
    </reaction>
</comment>
<dbReference type="OrthoDB" id="9977870at2759"/>
<dbReference type="EC" id="2.3.2.31" evidence="2"/>